<feature type="chain" id="PRO_5042247206" description="Glycine-rich protein" evidence="1">
    <location>
        <begin position="22"/>
        <end position="139"/>
    </location>
</feature>
<organism evidence="2 3">
    <name type="scientific">Tagetes erecta</name>
    <name type="common">African marigold</name>
    <dbReference type="NCBI Taxonomy" id="13708"/>
    <lineage>
        <taxon>Eukaryota</taxon>
        <taxon>Viridiplantae</taxon>
        <taxon>Streptophyta</taxon>
        <taxon>Embryophyta</taxon>
        <taxon>Tracheophyta</taxon>
        <taxon>Spermatophyta</taxon>
        <taxon>Magnoliopsida</taxon>
        <taxon>eudicotyledons</taxon>
        <taxon>Gunneridae</taxon>
        <taxon>Pentapetalae</taxon>
        <taxon>asterids</taxon>
        <taxon>campanulids</taxon>
        <taxon>Asterales</taxon>
        <taxon>Asteraceae</taxon>
        <taxon>Asteroideae</taxon>
        <taxon>Heliantheae alliance</taxon>
        <taxon>Tageteae</taxon>
        <taxon>Tagetes</taxon>
    </lineage>
</organism>
<dbReference type="InterPro" id="IPR010800">
    <property type="entry name" value="GRP"/>
</dbReference>
<evidence type="ECO:0000256" key="1">
    <source>
        <dbReference type="SAM" id="SignalP"/>
    </source>
</evidence>
<sequence length="139" mass="14885">MMIKSFILLCVLLGLVVLVSSIDEVETSKEERYVYIVVFIGTDTEHKGPEEYHVNQGYGDGRYGGPGGGYGGPGGGYGGPGGGYGWGGRGPGWGGRRGGGYQRGCRYGCCGQWYRYRGCSWCCRSLAEAIAFNENEATP</sequence>
<dbReference type="Proteomes" id="UP001229421">
    <property type="component" value="Unassembled WGS sequence"/>
</dbReference>
<comment type="caution">
    <text evidence="2">The sequence shown here is derived from an EMBL/GenBank/DDBJ whole genome shotgun (WGS) entry which is preliminary data.</text>
</comment>
<dbReference type="PANTHER" id="PTHR37389">
    <property type="entry name" value="NODULIN-24"/>
    <property type="match status" value="1"/>
</dbReference>
<protein>
    <recommendedName>
        <fullName evidence="4">Glycine-rich protein</fullName>
    </recommendedName>
</protein>
<feature type="signal peptide" evidence="1">
    <location>
        <begin position="1"/>
        <end position="21"/>
    </location>
</feature>
<keyword evidence="3" id="KW-1185">Reference proteome</keyword>
<evidence type="ECO:0008006" key="4">
    <source>
        <dbReference type="Google" id="ProtNLM"/>
    </source>
</evidence>
<accession>A0AAD8KJB8</accession>
<keyword evidence="1" id="KW-0732">Signal</keyword>
<name>A0AAD8KJB8_TARER</name>
<dbReference type="AlphaFoldDB" id="A0AAD8KJB8"/>
<evidence type="ECO:0000313" key="2">
    <source>
        <dbReference type="EMBL" id="KAK1423982.1"/>
    </source>
</evidence>
<dbReference type="PANTHER" id="PTHR37389:SF40">
    <property type="entry name" value="NODULIN-24"/>
    <property type="match status" value="1"/>
</dbReference>
<gene>
    <name evidence="2" type="ORF">QVD17_19293</name>
</gene>
<dbReference type="EMBL" id="JAUHHV010000005">
    <property type="protein sequence ID" value="KAK1423982.1"/>
    <property type="molecule type" value="Genomic_DNA"/>
</dbReference>
<proteinExistence type="predicted"/>
<reference evidence="2" key="1">
    <citation type="journal article" date="2023" name="bioRxiv">
        <title>Improved chromosome-level genome assembly for marigold (Tagetes erecta).</title>
        <authorList>
            <person name="Jiang F."/>
            <person name="Yuan L."/>
            <person name="Wang S."/>
            <person name="Wang H."/>
            <person name="Xu D."/>
            <person name="Wang A."/>
            <person name="Fan W."/>
        </authorList>
    </citation>
    <scope>NUCLEOTIDE SEQUENCE</scope>
    <source>
        <strain evidence="2">WSJ</strain>
        <tissue evidence="2">Leaf</tissue>
    </source>
</reference>
<evidence type="ECO:0000313" key="3">
    <source>
        <dbReference type="Proteomes" id="UP001229421"/>
    </source>
</evidence>